<sequence>MRETSPRWATVLSMVDSTQPVRRFVALGDSVTEGVGDPRRDGSLRGWADVLAGELAHAWPGLEYDNLAVRGWRTRHVLEHQLEPALRSKPDLVSVVAGANDAFDRDGFDGPAVGKALTHAVAALRDSGARVIMATLPDVTRRWPGPPARHQATRSRLQHVNDLVRTIAAQYEAVMHDLWHDERTHAPRMWSIDRVHPGTHGHAGIAHTFAELLLGRARTPWTAAGPPVGAAQRMAEIRSLCTIVRTDFRRSLPSQLPRGRWDTAVNAPGQSL</sequence>
<reference evidence="3" key="1">
    <citation type="submission" date="2016-10" db="EMBL/GenBank/DDBJ databases">
        <authorList>
            <person name="Varghese N."/>
            <person name="Submissions S."/>
        </authorList>
    </citation>
    <scope>NUCLEOTIDE SEQUENCE [LARGE SCALE GENOMIC DNA]</scope>
    <source>
        <strain evidence="3">DSM 44437</strain>
    </source>
</reference>
<proteinExistence type="predicted"/>
<feature type="domain" description="SGNH hydrolase-type esterase" evidence="1">
    <location>
        <begin position="26"/>
        <end position="203"/>
    </location>
</feature>
<name>A0A1H9WFE8_9PSEU</name>
<organism evidence="2 3">
    <name type="scientific">Lentzea albida</name>
    <dbReference type="NCBI Taxonomy" id="65499"/>
    <lineage>
        <taxon>Bacteria</taxon>
        <taxon>Bacillati</taxon>
        <taxon>Actinomycetota</taxon>
        <taxon>Actinomycetes</taxon>
        <taxon>Pseudonocardiales</taxon>
        <taxon>Pseudonocardiaceae</taxon>
        <taxon>Lentzea</taxon>
    </lineage>
</organism>
<accession>A0A1H9WFE8</accession>
<gene>
    <name evidence="2" type="ORF">SAMN04488000_12247</name>
</gene>
<dbReference type="PANTHER" id="PTHR43784:SF2">
    <property type="entry name" value="GDSL-LIKE LIPASE_ACYLHYDROLASE, PUTATIVE (AFU_ORTHOLOGUE AFUA_2G00820)-RELATED"/>
    <property type="match status" value="1"/>
</dbReference>
<dbReference type="InterPro" id="IPR036514">
    <property type="entry name" value="SGNH_hydro_sf"/>
</dbReference>
<evidence type="ECO:0000259" key="1">
    <source>
        <dbReference type="Pfam" id="PF13472"/>
    </source>
</evidence>
<evidence type="ECO:0000313" key="3">
    <source>
        <dbReference type="Proteomes" id="UP000199503"/>
    </source>
</evidence>
<evidence type="ECO:0000313" key="2">
    <source>
        <dbReference type="EMBL" id="SES32656.1"/>
    </source>
</evidence>
<dbReference type="EMBL" id="FOFV01000022">
    <property type="protein sequence ID" value="SES32656.1"/>
    <property type="molecule type" value="Genomic_DNA"/>
</dbReference>
<dbReference type="AlphaFoldDB" id="A0A1H9WFE8"/>
<protein>
    <submittedName>
        <fullName evidence="2">Lysophospholipase L1</fullName>
    </submittedName>
</protein>
<dbReference type="SUPFAM" id="SSF52266">
    <property type="entry name" value="SGNH hydrolase"/>
    <property type="match status" value="1"/>
</dbReference>
<dbReference type="InterPro" id="IPR053140">
    <property type="entry name" value="GDSL_Rv0518-like"/>
</dbReference>
<dbReference type="Pfam" id="PF13472">
    <property type="entry name" value="Lipase_GDSL_2"/>
    <property type="match status" value="1"/>
</dbReference>
<dbReference type="PANTHER" id="PTHR43784">
    <property type="entry name" value="GDSL-LIKE LIPASE/ACYLHYDROLASE, PUTATIVE (AFU_ORTHOLOGUE AFUA_2G00820)-RELATED"/>
    <property type="match status" value="1"/>
</dbReference>
<keyword evidence="3" id="KW-1185">Reference proteome</keyword>
<dbReference type="CDD" id="cd01832">
    <property type="entry name" value="SGNH_hydrolase_like_1"/>
    <property type="match status" value="1"/>
</dbReference>
<dbReference type="Proteomes" id="UP000199503">
    <property type="component" value="Unassembled WGS sequence"/>
</dbReference>
<dbReference type="STRING" id="65499.SAMN04488000_12247"/>
<dbReference type="InterPro" id="IPR013830">
    <property type="entry name" value="SGNH_hydro"/>
</dbReference>
<dbReference type="Gene3D" id="3.40.50.1110">
    <property type="entry name" value="SGNH hydrolase"/>
    <property type="match status" value="1"/>
</dbReference>